<evidence type="ECO:0000256" key="2">
    <source>
        <dbReference type="ARBA" id="ARBA00009450"/>
    </source>
</evidence>
<dbReference type="Pfam" id="PF10531">
    <property type="entry name" value="SLBB"/>
    <property type="match status" value="1"/>
</dbReference>
<evidence type="ECO:0000256" key="8">
    <source>
        <dbReference type="ARBA" id="ARBA00023047"/>
    </source>
</evidence>
<dbReference type="InterPro" id="IPR003715">
    <property type="entry name" value="Poly_export_N"/>
</dbReference>
<dbReference type="GO" id="GO:0009279">
    <property type="term" value="C:cell outer membrane"/>
    <property type="evidence" value="ECO:0007669"/>
    <property type="project" value="UniProtKB-SubCell"/>
</dbReference>
<dbReference type="PANTHER" id="PTHR33619:SF3">
    <property type="entry name" value="POLYSACCHARIDE EXPORT PROTEIN GFCE-RELATED"/>
    <property type="match status" value="1"/>
</dbReference>
<dbReference type="PANTHER" id="PTHR33619">
    <property type="entry name" value="POLYSACCHARIDE EXPORT PROTEIN GFCE-RELATED"/>
    <property type="match status" value="1"/>
</dbReference>
<dbReference type="Gene3D" id="3.10.560.10">
    <property type="entry name" value="Outer membrane lipoprotein wza domain like"/>
    <property type="match status" value="2"/>
</dbReference>
<dbReference type="AlphaFoldDB" id="A0A7V4GA85"/>
<accession>A0A7V4GA85</accession>
<keyword evidence="3" id="KW-0813">Transport</keyword>
<reference evidence="18" key="1">
    <citation type="journal article" date="2020" name="mSystems">
        <title>Genome- and Community-Level Interaction Insights into Carbon Utilization and Element Cycling Functions of Hydrothermarchaeota in Hydrothermal Sediment.</title>
        <authorList>
            <person name="Zhou Z."/>
            <person name="Liu Y."/>
            <person name="Xu W."/>
            <person name="Pan J."/>
            <person name="Luo Z.H."/>
            <person name="Li M."/>
        </authorList>
    </citation>
    <scope>NUCLEOTIDE SEQUENCE [LARGE SCALE GENOMIC DNA]</scope>
    <source>
        <strain evidence="18">SpSt-548</strain>
    </source>
</reference>
<dbReference type="GO" id="GO:0006811">
    <property type="term" value="P:monoatomic ion transport"/>
    <property type="evidence" value="ECO:0007669"/>
    <property type="project" value="UniProtKB-KW"/>
</dbReference>
<dbReference type="GO" id="GO:0015159">
    <property type="term" value="F:polysaccharide transmembrane transporter activity"/>
    <property type="evidence" value="ECO:0007669"/>
    <property type="project" value="InterPro"/>
</dbReference>
<proteinExistence type="inferred from homology"/>
<dbReference type="GO" id="GO:0015288">
    <property type="term" value="F:porin activity"/>
    <property type="evidence" value="ECO:0007669"/>
    <property type="project" value="UniProtKB-KW"/>
</dbReference>
<evidence type="ECO:0000259" key="17">
    <source>
        <dbReference type="Pfam" id="PF22461"/>
    </source>
</evidence>
<keyword evidence="8" id="KW-0625">Polysaccharide transport</keyword>
<evidence type="ECO:0000256" key="13">
    <source>
        <dbReference type="ARBA" id="ARBA00023237"/>
    </source>
</evidence>
<evidence type="ECO:0000256" key="12">
    <source>
        <dbReference type="ARBA" id="ARBA00023139"/>
    </source>
</evidence>
<organism evidence="18">
    <name type="scientific">Desulfobacca acetoxidans</name>
    <dbReference type="NCBI Taxonomy" id="60893"/>
    <lineage>
        <taxon>Bacteria</taxon>
        <taxon>Pseudomonadati</taxon>
        <taxon>Thermodesulfobacteriota</taxon>
        <taxon>Desulfobaccia</taxon>
        <taxon>Desulfobaccales</taxon>
        <taxon>Desulfobaccaceae</taxon>
        <taxon>Desulfobacca</taxon>
    </lineage>
</organism>
<evidence type="ECO:0000256" key="10">
    <source>
        <dbReference type="ARBA" id="ARBA00023114"/>
    </source>
</evidence>
<evidence type="ECO:0000259" key="15">
    <source>
        <dbReference type="Pfam" id="PF02563"/>
    </source>
</evidence>
<dbReference type="PROSITE" id="PS51257">
    <property type="entry name" value="PROKAR_LIPOPROTEIN"/>
    <property type="match status" value="1"/>
</dbReference>
<gene>
    <name evidence="18" type="ORF">ENT08_10360</name>
</gene>
<evidence type="ECO:0000256" key="3">
    <source>
        <dbReference type="ARBA" id="ARBA00022448"/>
    </source>
</evidence>
<dbReference type="InterPro" id="IPR054765">
    <property type="entry name" value="SLBB_dom"/>
</dbReference>
<keyword evidence="9" id="KW-0406">Ion transport</keyword>
<feature type="domain" description="Soluble ligand binding" evidence="16">
    <location>
        <begin position="244"/>
        <end position="297"/>
    </location>
</feature>
<evidence type="ECO:0000256" key="11">
    <source>
        <dbReference type="ARBA" id="ARBA00023136"/>
    </source>
</evidence>
<evidence type="ECO:0000256" key="6">
    <source>
        <dbReference type="ARBA" id="ARBA00022692"/>
    </source>
</evidence>
<sequence>MSSKLAWCGMVGLLLLGVGCGGPQRVVSPEEAARRMQTADQKNRLQDRLLSQALAAPRADYQDYKIGPEDLLEVTFFGQNELYREVRVNGQGEIDLPLVGAAKVGGLSPHQASKKLAAMYQEGRFLKNPQITVSVKEYRHQRVAVSGAVNKPDYYEIIGPRTLLEVLGMAGGLNEKAGDVVHVIRQAKADNNPAPGKLQQVQSFTPGSETIVIDLNRLVNDNSAALNVPVKNGDVVFVPFAKNAYVLGAVNKPGNVPVKENITVAQAVAMAGGTNPMLASSKVSVVRFDERGERITIPLNLDSITKGAAADLALKDNDIIYVHESVFRRFLFDIRNLNPGMFSMGMGLPAF</sequence>
<comment type="similarity">
    <text evidence="2">Belongs to the BexD/CtrA/VexA family.</text>
</comment>
<evidence type="ECO:0000256" key="5">
    <source>
        <dbReference type="ARBA" id="ARBA00022597"/>
    </source>
</evidence>
<keyword evidence="12" id="KW-0564">Palmitate</keyword>
<comment type="caution">
    <text evidence="18">The sequence shown here is derived from an EMBL/GenBank/DDBJ whole genome shotgun (WGS) entry which is preliminary data.</text>
</comment>
<evidence type="ECO:0000256" key="1">
    <source>
        <dbReference type="ARBA" id="ARBA00004571"/>
    </source>
</evidence>
<keyword evidence="10" id="KW-0626">Porin</keyword>
<evidence type="ECO:0008006" key="19">
    <source>
        <dbReference type="Google" id="ProtNLM"/>
    </source>
</evidence>
<feature type="domain" description="Polysaccharide export protein N-terminal" evidence="15">
    <location>
        <begin position="61"/>
        <end position="136"/>
    </location>
</feature>
<comment type="subcellular location">
    <subcellularLocation>
        <location evidence="1">Cell outer membrane</location>
        <topology evidence="1">Multi-pass membrane protein</topology>
    </subcellularLocation>
</comment>
<keyword evidence="11" id="KW-0472">Membrane</keyword>
<evidence type="ECO:0000259" key="16">
    <source>
        <dbReference type="Pfam" id="PF10531"/>
    </source>
</evidence>
<keyword evidence="13" id="KW-0998">Cell outer membrane</keyword>
<evidence type="ECO:0000256" key="14">
    <source>
        <dbReference type="ARBA" id="ARBA00023288"/>
    </source>
</evidence>
<evidence type="ECO:0000313" key="18">
    <source>
        <dbReference type="EMBL" id="HGS06112.1"/>
    </source>
</evidence>
<evidence type="ECO:0000256" key="7">
    <source>
        <dbReference type="ARBA" id="ARBA00022729"/>
    </source>
</evidence>
<dbReference type="Pfam" id="PF02563">
    <property type="entry name" value="Poly_export"/>
    <property type="match status" value="1"/>
</dbReference>
<evidence type="ECO:0000256" key="4">
    <source>
        <dbReference type="ARBA" id="ARBA00022452"/>
    </source>
</evidence>
<keyword evidence="4" id="KW-1134">Transmembrane beta strand</keyword>
<keyword evidence="6" id="KW-0812">Transmembrane</keyword>
<dbReference type="GO" id="GO:0046930">
    <property type="term" value="C:pore complex"/>
    <property type="evidence" value="ECO:0007669"/>
    <property type="project" value="UniProtKB-KW"/>
</dbReference>
<dbReference type="Pfam" id="PF22461">
    <property type="entry name" value="SLBB_2"/>
    <property type="match status" value="1"/>
</dbReference>
<name>A0A7V4GA85_9BACT</name>
<dbReference type="InterPro" id="IPR019554">
    <property type="entry name" value="Soluble_ligand-bd"/>
</dbReference>
<keyword evidence="5" id="KW-0762">Sugar transport</keyword>
<dbReference type="EMBL" id="DSXI01000614">
    <property type="protein sequence ID" value="HGS06112.1"/>
    <property type="molecule type" value="Genomic_DNA"/>
</dbReference>
<dbReference type="InterPro" id="IPR049712">
    <property type="entry name" value="Poly_export"/>
</dbReference>
<evidence type="ECO:0000256" key="9">
    <source>
        <dbReference type="ARBA" id="ARBA00023065"/>
    </source>
</evidence>
<feature type="domain" description="SLBB" evidence="17">
    <location>
        <begin position="141"/>
        <end position="238"/>
    </location>
</feature>
<keyword evidence="14" id="KW-0449">Lipoprotein</keyword>
<protein>
    <recommendedName>
        <fullName evidence="19">Polysaccharide export protein</fullName>
    </recommendedName>
</protein>
<keyword evidence="7" id="KW-0732">Signal</keyword>